<evidence type="ECO:0008006" key="3">
    <source>
        <dbReference type="Google" id="ProtNLM"/>
    </source>
</evidence>
<comment type="caution">
    <text evidence="1">The sequence shown here is derived from an EMBL/GenBank/DDBJ whole genome shotgun (WGS) entry which is preliminary data.</text>
</comment>
<gene>
    <name evidence="1" type="ORF">AB6A40_000550</name>
</gene>
<proteinExistence type="predicted"/>
<accession>A0ABD6E909</accession>
<evidence type="ECO:0000313" key="1">
    <source>
        <dbReference type="EMBL" id="MFH4973841.1"/>
    </source>
</evidence>
<dbReference type="AlphaFoldDB" id="A0ABD6E909"/>
<dbReference type="Pfam" id="PF20168">
    <property type="entry name" value="PDS5"/>
    <property type="match status" value="1"/>
</dbReference>
<dbReference type="EMBL" id="JBGFUD010000159">
    <property type="protein sequence ID" value="MFH4973841.1"/>
    <property type="molecule type" value="Genomic_DNA"/>
</dbReference>
<dbReference type="Proteomes" id="UP001608902">
    <property type="component" value="Unassembled WGS sequence"/>
</dbReference>
<organism evidence="1 2">
    <name type="scientific">Gnathostoma spinigerum</name>
    <dbReference type="NCBI Taxonomy" id="75299"/>
    <lineage>
        <taxon>Eukaryota</taxon>
        <taxon>Metazoa</taxon>
        <taxon>Ecdysozoa</taxon>
        <taxon>Nematoda</taxon>
        <taxon>Chromadorea</taxon>
        <taxon>Rhabditida</taxon>
        <taxon>Spirurina</taxon>
        <taxon>Gnathostomatomorpha</taxon>
        <taxon>Gnathostomatoidea</taxon>
        <taxon>Gnathostomatidae</taxon>
        <taxon>Gnathostoma</taxon>
    </lineage>
</organism>
<protein>
    <recommendedName>
        <fullName evidence="3">Cyclin N-terminal domain-containing protein</fullName>
    </recommendedName>
</protein>
<sequence length="255" mass="29186">MGLLPLAALHQDETDFIEKLGILMKIEAERRHKLEQSDLSEVQKYMLLPEFSIITTVYALSKYHTFRSYHDGPTLIAFKECIWFSVAAICSREDRTSLRRLYSILRGMKGVADVDVKDKDLSQQLEQNKKLWNVCNLGLLLLSRRKGVQASAYFQPALFSKFFFESSITEVADELSLPKEVISSEKSEKVTGSGQQPEKRKLTVIGEETDSIQIQERRTVYSDINFGQGRAGKDRNDPSWSLMDTKRLRGFSTDF</sequence>
<reference evidence="1 2" key="1">
    <citation type="submission" date="2024-08" db="EMBL/GenBank/DDBJ databases">
        <title>Gnathostoma spinigerum genome.</title>
        <authorList>
            <person name="Gonzalez-Bertolin B."/>
            <person name="Monzon S."/>
            <person name="Zaballos A."/>
            <person name="Jimenez P."/>
            <person name="Dekumyoy P."/>
            <person name="Varona S."/>
            <person name="Cuesta I."/>
            <person name="Sumanam S."/>
            <person name="Adisakwattana P."/>
            <person name="Gasser R.B."/>
            <person name="Hernandez-Gonzalez A."/>
            <person name="Young N.D."/>
            <person name="Perteguer M.J."/>
        </authorList>
    </citation>
    <scope>NUCLEOTIDE SEQUENCE [LARGE SCALE GENOMIC DNA]</scope>
    <source>
        <strain evidence="1">AL3</strain>
        <tissue evidence="1">Liver</tissue>
    </source>
</reference>
<evidence type="ECO:0000313" key="2">
    <source>
        <dbReference type="Proteomes" id="UP001608902"/>
    </source>
</evidence>
<keyword evidence="2" id="KW-1185">Reference proteome</keyword>
<name>A0ABD6E909_9BILA</name>